<keyword evidence="2" id="KW-0547">Nucleotide-binding</keyword>
<dbReference type="GeneID" id="78227349"/>
<dbReference type="PROSITE" id="PS51459">
    <property type="entry name" value="FIDO"/>
    <property type="match status" value="1"/>
</dbReference>
<feature type="domain" description="Fido" evidence="3">
    <location>
        <begin position="1"/>
        <end position="78"/>
    </location>
</feature>
<dbReference type="Pfam" id="PF02661">
    <property type="entry name" value="Fic"/>
    <property type="match status" value="1"/>
</dbReference>
<reference evidence="4 5" key="1">
    <citation type="submission" date="2019-07" db="EMBL/GenBank/DDBJ databases">
        <title>Whole genome shotgun sequence of Asaia bogorensis NBRC 16594.</title>
        <authorList>
            <person name="Hosoyama A."/>
            <person name="Uohara A."/>
            <person name="Ohji S."/>
            <person name="Ichikawa N."/>
        </authorList>
    </citation>
    <scope>NUCLEOTIDE SEQUENCE [LARGE SCALE GENOMIC DNA]</scope>
    <source>
        <strain evidence="4 5">NBRC 16594</strain>
    </source>
</reference>
<name>A0AAN4R249_9PROT</name>
<sequence length="153" mass="17259">MERAGIAHLWLETIHPFEDGNGRLGRALAEKALARSLEISVVMGLAATINTHKEAYYDELHRVSTSNYIESWMAWFASIVLEAQSRTIATISFVVEKARFLDGLRGQLNPRQERAVLRMLAEGIDGFRGGLRAQNYRAITGEPPPQPRVIWRN</sequence>
<dbReference type="SUPFAM" id="SSF140931">
    <property type="entry name" value="Fic-like"/>
    <property type="match status" value="1"/>
</dbReference>
<evidence type="ECO:0000259" key="3">
    <source>
        <dbReference type="PROSITE" id="PS51459"/>
    </source>
</evidence>
<keyword evidence="2" id="KW-0067">ATP-binding</keyword>
<dbReference type="Proteomes" id="UP000321287">
    <property type="component" value="Unassembled WGS sequence"/>
</dbReference>
<gene>
    <name evidence="4" type="ORF">ABO01nite_16080</name>
</gene>
<dbReference type="InterPro" id="IPR036597">
    <property type="entry name" value="Fido-like_dom_sf"/>
</dbReference>
<dbReference type="InterPro" id="IPR040198">
    <property type="entry name" value="Fido_containing"/>
</dbReference>
<evidence type="ECO:0000313" key="4">
    <source>
        <dbReference type="EMBL" id="GEL53601.1"/>
    </source>
</evidence>
<feature type="active site" evidence="1">
    <location>
        <position position="15"/>
    </location>
</feature>
<evidence type="ECO:0000313" key="5">
    <source>
        <dbReference type="Proteomes" id="UP000321287"/>
    </source>
</evidence>
<dbReference type="AlphaFoldDB" id="A0AAN4R249"/>
<dbReference type="InterPro" id="IPR003812">
    <property type="entry name" value="Fido"/>
</dbReference>
<accession>A0AAN4R249</accession>
<dbReference type="PANTHER" id="PTHR13504:SF33">
    <property type="entry name" value="FIC FAMILY PROTEIN"/>
    <property type="match status" value="1"/>
</dbReference>
<evidence type="ECO:0000256" key="1">
    <source>
        <dbReference type="PIRSR" id="PIRSR640198-1"/>
    </source>
</evidence>
<dbReference type="PANTHER" id="PTHR13504">
    <property type="entry name" value="FIDO DOMAIN-CONTAINING PROTEIN DDB_G0283145"/>
    <property type="match status" value="1"/>
</dbReference>
<dbReference type="Gene3D" id="1.10.3290.10">
    <property type="entry name" value="Fido-like domain"/>
    <property type="match status" value="1"/>
</dbReference>
<protein>
    <recommendedName>
        <fullName evidence="3">Fido domain-containing protein</fullName>
    </recommendedName>
</protein>
<dbReference type="EMBL" id="BJVS01000004">
    <property type="protein sequence ID" value="GEL53601.1"/>
    <property type="molecule type" value="Genomic_DNA"/>
</dbReference>
<dbReference type="KEGG" id="abg:Asbog_02335"/>
<comment type="caution">
    <text evidence="4">The sequence shown here is derived from an EMBL/GenBank/DDBJ whole genome shotgun (WGS) entry which is preliminary data.</text>
</comment>
<feature type="binding site" evidence="2">
    <location>
        <begin position="56"/>
        <end position="57"/>
    </location>
    <ligand>
        <name>ATP</name>
        <dbReference type="ChEBI" id="CHEBI:30616"/>
    </ligand>
</feature>
<dbReference type="GO" id="GO:0005524">
    <property type="term" value="F:ATP binding"/>
    <property type="evidence" value="ECO:0007669"/>
    <property type="project" value="UniProtKB-KW"/>
</dbReference>
<feature type="binding site" evidence="2">
    <location>
        <begin position="19"/>
        <end position="26"/>
    </location>
    <ligand>
        <name>ATP</name>
        <dbReference type="ChEBI" id="CHEBI:30616"/>
    </ligand>
</feature>
<keyword evidence="5" id="KW-1185">Reference proteome</keyword>
<evidence type="ECO:0000256" key="2">
    <source>
        <dbReference type="PIRSR" id="PIRSR640198-2"/>
    </source>
</evidence>
<organism evidence="4 5">
    <name type="scientific">Asaia bogorensis NBRC 16594</name>
    <dbReference type="NCBI Taxonomy" id="1231624"/>
    <lineage>
        <taxon>Bacteria</taxon>
        <taxon>Pseudomonadati</taxon>
        <taxon>Pseudomonadota</taxon>
        <taxon>Alphaproteobacteria</taxon>
        <taxon>Acetobacterales</taxon>
        <taxon>Acetobacteraceae</taxon>
        <taxon>Asaia</taxon>
    </lineage>
</organism>
<proteinExistence type="predicted"/>
<dbReference type="RefSeq" id="WP_231944574.1">
    <property type="nucleotide sequence ID" value="NZ_AP014690.1"/>
</dbReference>